<keyword evidence="2" id="KW-1185">Reference proteome</keyword>
<dbReference type="InterPro" id="IPR036689">
    <property type="entry name" value="ESAT-6-like_sf"/>
</dbReference>
<gene>
    <name evidence="1" type="ORF">J2S47_005593</name>
</gene>
<dbReference type="SUPFAM" id="SSF140453">
    <property type="entry name" value="EsxAB dimer-like"/>
    <property type="match status" value="1"/>
</dbReference>
<dbReference type="InterPro" id="IPR010310">
    <property type="entry name" value="T7SS_ESAT-6-like"/>
</dbReference>
<proteinExistence type="predicted"/>
<organism evidence="1 2">
    <name type="scientific">Streptomyces griseoviridis</name>
    <dbReference type="NCBI Taxonomy" id="45398"/>
    <lineage>
        <taxon>Bacteria</taxon>
        <taxon>Bacillati</taxon>
        <taxon>Actinomycetota</taxon>
        <taxon>Actinomycetes</taxon>
        <taxon>Kitasatosporales</taxon>
        <taxon>Streptomycetaceae</taxon>
        <taxon>Streptomyces</taxon>
    </lineage>
</organism>
<protein>
    <submittedName>
        <fullName evidence="1">WXG100 family type VII secretion target</fullName>
    </submittedName>
</protein>
<dbReference type="Proteomes" id="UP001231675">
    <property type="component" value="Unassembled WGS sequence"/>
</dbReference>
<reference evidence="1 2" key="1">
    <citation type="submission" date="2023-07" db="EMBL/GenBank/DDBJ databases">
        <title>Sequencing the genomes of 1000 actinobacteria strains.</title>
        <authorList>
            <person name="Klenk H.-P."/>
        </authorList>
    </citation>
    <scope>NUCLEOTIDE SEQUENCE [LARGE SCALE GENOMIC DNA]</scope>
    <source>
        <strain evidence="1 2">DSM 40229</strain>
    </source>
</reference>
<name>A0ABT9LNH0_STRGD</name>
<comment type="caution">
    <text evidence="1">The sequence shown here is derived from an EMBL/GenBank/DDBJ whole genome shotgun (WGS) entry which is preliminary data.</text>
</comment>
<dbReference type="Gene3D" id="1.10.287.1060">
    <property type="entry name" value="ESAT-6-like"/>
    <property type="match status" value="1"/>
</dbReference>
<sequence length="100" mass="10621">MATSGNVHLQTAEHVRTSYKTMESLAEQAKAGWTGDAGAAFGKALDAWMANYRVVANVLDQMHERMGTHTKVLTATHDATTQATMQSGAIVAEPVGLTGF</sequence>
<accession>A0ABT9LNH0</accession>
<dbReference type="Pfam" id="PF06013">
    <property type="entry name" value="WXG100"/>
    <property type="match status" value="1"/>
</dbReference>
<evidence type="ECO:0000313" key="2">
    <source>
        <dbReference type="Proteomes" id="UP001231675"/>
    </source>
</evidence>
<dbReference type="EMBL" id="JAURUD010000001">
    <property type="protein sequence ID" value="MDP9685091.1"/>
    <property type="molecule type" value="Genomic_DNA"/>
</dbReference>
<evidence type="ECO:0000313" key="1">
    <source>
        <dbReference type="EMBL" id="MDP9685091.1"/>
    </source>
</evidence>